<dbReference type="WBParaSite" id="RSKR_0000529900.1">
    <property type="protein sequence ID" value="RSKR_0000529900.1"/>
    <property type="gene ID" value="RSKR_0000529900"/>
</dbReference>
<dbReference type="Proteomes" id="UP000095286">
    <property type="component" value="Unplaced"/>
</dbReference>
<name>A0AC35TXK6_9BILA</name>
<protein>
    <submittedName>
        <fullName evidence="2">VWFA domain-containing protein</fullName>
    </submittedName>
</protein>
<accession>A0AC35TXK6</accession>
<proteinExistence type="predicted"/>
<sequence>MTSFIKFVLIASAVCSIQAKTYQFDTEIEYPIIEDAPTTQCTLGGMDLVFVVDESGSIGSNNFQLALNNLATMVDTSMTIGPLDQDSHIGFVEFNDQAYLVFNLQQYLSNADVVSAIQGVGYTGGGTNIADGLDMAINQVFGGLGDRPDAPNAILLVTDGQDGNTDQVASLQQLAASRNITIYALGVGNQVDISELVAATGSISRVYNATDFAAIASITNKICQTIASVAPPVVEPTPAPNQPTLPPRGSTFETCSSNISNLWIDMVFVVDSTKGVDELGFNGLKGAIIGFLQTGFKLGRSRDRYTRIAVVDMGSKATVFADLHAWTNVNTAIKQIEQQLLYKSDTTPNIYDGLNQASQILDNANGNANRKKVIYIFSSGNDVNCNQENTFAEDKNPCRLAETIKNEGKMIVTFSLKFNNDNNVTLSNLGSPCSNYYNDRSIIKDMMTSALYANCFCSIPTKQFMDESKCLKSAECLYLHDTPSGWTTATTVCTFDDPSSRLADIRNKEKNMFFRGISDQGANGYPVIFGLGDPTNSGSLSWQTNAPFYGYTNYPGNNGPNFSNGKCAQMQKDGTWIFKACSPFLDASSFMCQQRACDADNYCA</sequence>
<reference evidence="2" key="1">
    <citation type="submission" date="2016-11" db="UniProtKB">
        <authorList>
            <consortium name="WormBaseParasite"/>
        </authorList>
    </citation>
    <scope>IDENTIFICATION</scope>
    <source>
        <strain evidence="2">KR3021</strain>
    </source>
</reference>
<evidence type="ECO:0000313" key="2">
    <source>
        <dbReference type="WBParaSite" id="RSKR_0000529900.1"/>
    </source>
</evidence>
<organism evidence="1 2">
    <name type="scientific">Rhabditophanes sp. KR3021</name>
    <dbReference type="NCBI Taxonomy" id="114890"/>
    <lineage>
        <taxon>Eukaryota</taxon>
        <taxon>Metazoa</taxon>
        <taxon>Ecdysozoa</taxon>
        <taxon>Nematoda</taxon>
        <taxon>Chromadorea</taxon>
        <taxon>Rhabditida</taxon>
        <taxon>Tylenchina</taxon>
        <taxon>Panagrolaimomorpha</taxon>
        <taxon>Strongyloidoidea</taxon>
        <taxon>Alloionematidae</taxon>
        <taxon>Rhabditophanes</taxon>
    </lineage>
</organism>
<evidence type="ECO:0000313" key="1">
    <source>
        <dbReference type="Proteomes" id="UP000095286"/>
    </source>
</evidence>